<comment type="subcellular location">
    <subcellularLocation>
        <location evidence="1">Nucleus</location>
    </subcellularLocation>
</comment>
<proteinExistence type="inferred from homology"/>
<evidence type="ECO:0000256" key="4">
    <source>
        <dbReference type="ARBA" id="ARBA00023242"/>
    </source>
</evidence>
<evidence type="ECO:0000313" key="7">
    <source>
        <dbReference type="Proteomes" id="UP000274429"/>
    </source>
</evidence>
<name>A0A0R3WKZ8_HYDTA</name>
<dbReference type="Proteomes" id="UP000274429">
    <property type="component" value="Unassembled WGS sequence"/>
</dbReference>
<dbReference type="InterPro" id="IPR010301">
    <property type="entry name" value="RRP1"/>
</dbReference>
<dbReference type="AlphaFoldDB" id="A0A0R3WKZ8"/>
<dbReference type="GO" id="GO:0030688">
    <property type="term" value="C:preribosome, small subunit precursor"/>
    <property type="evidence" value="ECO:0007669"/>
    <property type="project" value="InterPro"/>
</dbReference>
<evidence type="ECO:0000313" key="8">
    <source>
        <dbReference type="WBParaSite" id="TTAC_0000142501-mRNA-1"/>
    </source>
</evidence>
<dbReference type="WBParaSite" id="TTAC_0000142501-mRNA-1">
    <property type="protein sequence ID" value="TTAC_0000142501-mRNA-1"/>
    <property type="gene ID" value="TTAC_0000142501"/>
</dbReference>
<organism evidence="8">
    <name type="scientific">Hydatigena taeniaeformis</name>
    <name type="common">Feline tapeworm</name>
    <name type="synonym">Taenia taeniaeformis</name>
    <dbReference type="NCBI Taxonomy" id="6205"/>
    <lineage>
        <taxon>Eukaryota</taxon>
        <taxon>Metazoa</taxon>
        <taxon>Spiralia</taxon>
        <taxon>Lophotrochozoa</taxon>
        <taxon>Platyhelminthes</taxon>
        <taxon>Cestoda</taxon>
        <taxon>Eucestoda</taxon>
        <taxon>Cyclophyllidea</taxon>
        <taxon>Taeniidae</taxon>
        <taxon>Hydatigera</taxon>
    </lineage>
</organism>
<keyword evidence="4" id="KW-0539">Nucleus</keyword>
<evidence type="ECO:0000256" key="2">
    <source>
        <dbReference type="ARBA" id="ARBA00006374"/>
    </source>
</evidence>
<dbReference type="STRING" id="6205.A0A0R3WKZ8"/>
<feature type="compositionally biased region" description="Basic and acidic residues" evidence="5">
    <location>
        <begin position="202"/>
        <end position="211"/>
    </location>
</feature>
<reference evidence="8" key="1">
    <citation type="submission" date="2017-02" db="UniProtKB">
        <authorList>
            <consortium name="WormBaseParasite"/>
        </authorList>
    </citation>
    <scope>IDENTIFICATION</scope>
</reference>
<keyword evidence="7" id="KW-1185">Reference proteome</keyword>
<dbReference type="GO" id="GO:0006364">
    <property type="term" value="P:rRNA processing"/>
    <property type="evidence" value="ECO:0007669"/>
    <property type="project" value="UniProtKB-KW"/>
</dbReference>
<protein>
    <submittedName>
        <fullName evidence="8">Sister-chromatide cohesion protein</fullName>
    </submittedName>
</protein>
<dbReference type="OrthoDB" id="2019504at2759"/>
<accession>A0A0R3WKZ8</accession>
<dbReference type="PANTHER" id="PTHR13026:SF0">
    <property type="entry name" value="RIBOSOMAL RNA PROCESSING 1B"/>
    <property type="match status" value="1"/>
</dbReference>
<evidence type="ECO:0000256" key="5">
    <source>
        <dbReference type="SAM" id="MobiDB-lite"/>
    </source>
</evidence>
<keyword evidence="3" id="KW-0698">rRNA processing</keyword>
<evidence type="ECO:0000256" key="3">
    <source>
        <dbReference type="ARBA" id="ARBA00022552"/>
    </source>
</evidence>
<comment type="similarity">
    <text evidence="2">Belongs to the RRP1 family.</text>
</comment>
<dbReference type="Pfam" id="PF05997">
    <property type="entry name" value="Nop52"/>
    <property type="match status" value="1"/>
</dbReference>
<dbReference type="GO" id="GO:0005634">
    <property type="term" value="C:nucleus"/>
    <property type="evidence" value="ECO:0007669"/>
    <property type="project" value="UniProtKB-SubCell"/>
</dbReference>
<dbReference type="PANTHER" id="PTHR13026">
    <property type="entry name" value="NNP-1 PROTEIN NOVEL NUCLEAR PROTEIN 1 NOP52"/>
    <property type="match status" value="1"/>
</dbReference>
<evidence type="ECO:0000256" key="1">
    <source>
        <dbReference type="ARBA" id="ARBA00004123"/>
    </source>
</evidence>
<gene>
    <name evidence="6" type="ORF">TTAC_LOCUS1412</name>
</gene>
<reference evidence="6 7" key="2">
    <citation type="submission" date="2018-11" db="EMBL/GenBank/DDBJ databases">
        <authorList>
            <consortium name="Pathogen Informatics"/>
        </authorList>
    </citation>
    <scope>NUCLEOTIDE SEQUENCE [LARGE SCALE GENOMIC DNA]</scope>
</reference>
<feature type="region of interest" description="Disordered" evidence="5">
    <location>
        <begin position="201"/>
        <end position="311"/>
    </location>
</feature>
<evidence type="ECO:0000313" key="6">
    <source>
        <dbReference type="EMBL" id="VDM17954.1"/>
    </source>
</evidence>
<dbReference type="EMBL" id="UYWX01000301">
    <property type="protein sequence ID" value="VDM17954.1"/>
    <property type="molecule type" value="Genomic_DNA"/>
</dbReference>
<feature type="compositionally biased region" description="Basic and acidic residues" evidence="5">
    <location>
        <begin position="286"/>
        <end position="295"/>
    </location>
</feature>
<sequence>MLRGVSKLAKLLASNELKTRKRGYKYVCELLSLEPGSDHFDMSFKDMLGVCKGLYYSLWMQDKLLLQEESAARIAKLISTSKSKVIRCMYIKAMFATLAREWDNLDNWREDKFMMLTRVFFVRCIESVKNRKVSVETLANAVFENVLNANTGSAIGLKLHLCLVIQQELLNSGAVVEIVQSFFKHAVETLQSIPKLYTKRPKMNEEQEKSIENPTTLNGDEATPAVNSITVTKTRTKRRLEEDHLENSEASPDLSLQRRKRRKKAEAGAGSSSIDPDQNLASQRTEMVDRNEKEVVGTSSSAVNEELGGETTKPEFDLSVIDQVPPIAEKKRVSFGKVVCRSESYSIHGFHSCSSYFILL</sequence>
<feature type="compositionally biased region" description="Polar residues" evidence="5">
    <location>
        <begin position="270"/>
        <end position="285"/>
    </location>
</feature>